<dbReference type="Proteomes" id="UP000267469">
    <property type="component" value="Unassembled WGS sequence"/>
</dbReference>
<keyword evidence="1" id="KW-1133">Transmembrane helix</keyword>
<evidence type="ECO:0000313" key="5">
    <source>
        <dbReference type="Proteomes" id="UP000267469"/>
    </source>
</evidence>
<dbReference type="EMBL" id="RJTM01000162">
    <property type="protein sequence ID" value="RNL77362.1"/>
    <property type="molecule type" value="Genomic_DNA"/>
</dbReference>
<sequence length="325" mass="37855">MEKQEFIKLAEKYADGRCTPEERHIVETFFDKFQEKKTEWEWSEDEERRLRMLARIRNRIHGDGDNRRVVGNKMRWYRITGIAASLVLFIGVALYYNSSLGETYREEMAMRGEKKEITLEDGTIVYLNAESSIRYPRHFSGTREITLKGEAFFEVAKDPKRPFIVKSGDVETRVLGTSFNINAYSGKQVRISVNTGKVQVTDTRAEGKKAFLKRNQQVLFREGTGELEVSGTDAEKYRAWTDNVIVMENNTLREVADILERWYDVEIVFVDKGLENKIITGKYKTNDIREVLESIKFLKQVEYDFTAPGKIQIRNMSNQQKPKPM</sequence>
<organism evidence="4 5">
    <name type="scientific">Sinomicrobium pectinilyticum</name>
    <dbReference type="NCBI Taxonomy" id="1084421"/>
    <lineage>
        <taxon>Bacteria</taxon>
        <taxon>Pseudomonadati</taxon>
        <taxon>Bacteroidota</taxon>
        <taxon>Flavobacteriia</taxon>
        <taxon>Flavobacteriales</taxon>
        <taxon>Flavobacteriaceae</taxon>
        <taxon>Sinomicrobium</taxon>
    </lineage>
</organism>
<comment type="caution">
    <text evidence="4">The sequence shown here is derived from an EMBL/GenBank/DDBJ whole genome shotgun (WGS) entry which is preliminary data.</text>
</comment>
<reference evidence="4 5" key="1">
    <citation type="submission" date="2018-10" db="EMBL/GenBank/DDBJ databases">
        <title>Sinomicrobium pectinilyticum sp. nov., a pectinase-producing bacterium isolated from alkaline and saline soil, and emended description of the genus Sinomicrobium.</title>
        <authorList>
            <person name="Cheng B."/>
            <person name="Li C."/>
            <person name="Lai Q."/>
            <person name="Du M."/>
            <person name="Shao Z."/>
            <person name="Xu P."/>
            <person name="Yang C."/>
        </authorList>
    </citation>
    <scope>NUCLEOTIDE SEQUENCE [LARGE SCALE GENOMIC DNA]</scope>
    <source>
        <strain evidence="4 5">5DNS001</strain>
    </source>
</reference>
<keyword evidence="1" id="KW-0472">Membrane</keyword>
<dbReference type="Gene3D" id="2.60.120.1440">
    <property type="match status" value="1"/>
</dbReference>
<keyword evidence="5" id="KW-1185">Reference proteome</keyword>
<dbReference type="GO" id="GO:0016989">
    <property type="term" value="F:sigma factor antagonist activity"/>
    <property type="evidence" value="ECO:0007669"/>
    <property type="project" value="TreeGrafter"/>
</dbReference>
<dbReference type="Pfam" id="PF04773">
    <property type="entry name" value="FecR"/>
    <property type="match status" value="1"/>
</dbReference>
<feature type="domain" description="Protein FecR C-terminal" evidence="3">
    <location>
        <begin position="245"/>
        <end position="304"/>
    </location>
</feature>
<proteinExistence type="predicted"/>
<dbReference type="PIRSF" id="PIRSF018266">
    <property type="entry name" value="FecR"/>
    <property type="match status" value="1"/>
</dbReference>
<dbReference type="Gene3D" id="3.55.50.30">
    <property type="match status" value="1"/>
</dbReference>
<accession>A0A3N0DNZ4</accession>
<evidence type="ECO:0000259" key="3">
    <source>
        <dbReference type="Pfam" id="PF16344"/>
    </source>
</evidence>
<dbReference type="PANTHER" id="PTHR30273:SF2">
    <property type="entry name" value="PROTEIN FECR"/>
    <property type="match status" value="1"/>
</dbReference>
<dbReference type="Pfam" id="PF16344">
    <property type="entry name" value="FecR_C"/>
    <property type="match status" value="1"/>
</dbReference>
<dbReference type="InterPro" id="IPR006860">
    <property type="entry name" value="FecR"/>
</dbReference>
<evidence type="ECO:0000313" key="4">
    <source>
        <dbReference type="EMBL" id="RNL77362.1"/>
    </source>
</evidence>
<protein>
    <submittedName>
        <fullName evidence="4">DUF4974 domain-containing protein</fullName>
    </submittedName>
</protein>
<feature type="transmembrane region" description="Helical" evidence="1">
    <location>
        <begin position="76"/>
        <end position="96"/>
    </location>
</feature>
<dbReference type="RefSeq" id="WP_123218000.1">
    <property type="nucleotide sequence ID" value="NZ_RJTM01000162.1"/>
</dbReference>
<keyword evidence="1" id="KW-0812">Transmembrane</keyword>
<dbReference type="OrthoDB" id="704021at2"/>
<evidence type="ECO:0000259" key="2">
    <source>
        <dbReference type="Pfam" id="PF04773"/>
    </source>
</evidence>
<evidence type="ECO:0000256" key="1">
    <source>
        <dbReference type="SAM" id="Phobius"/>
    </source>
</evidence>
<dbReference type="InterPro" id="IPR012373">
    <property type="entry name" value="Ferrdict_sens_TM"/>
</dbReference>
<dbReference type="AlphaFoldDB" id="A0A3N0DNZ4"/>
<gene>
    <name evidence="4" type="ORF">ED312_21070</name>
</gene>
<feature type="domain" description="FecR protein" evidence="2">
    <location>
        <begin position="112"/>
        <end position="199"/>
    </location>
</feature>
<dbReference type="InterPro" id="IPR032508">
    <property type="entry name" value="FecR_C"/>
</dbReference>
<name>A0A3N0DNZ4_SINP1</name>
<dbReference type="PANTHER" id="PTHR30273">
    <property type="entry name" value="PERIPLASMIC SIGNAL SENSOR AND SIGMA FACTOR ACTIVATOR FECR-RELATED"/>
    <property type="match status" value="1"/>
</dbReference>